<sequence>MKRRRDSSHGKAAVMTDRDDVELPLGAEFEVFLNFRGPDTRQSFTDCLYHSMDGAGIRVFRDDEEIRKGEVIKGELERAIKNSTIFMPIFSKNYASSPWCLRELAFRLDCSRNRDDNAMILPIFFDVDPDDVKLKTGLYHDALQKHEQKFGSNLVQQWKEALMEVAHIKGWDLKDTGHGELIRSIVTEVLIKLNKRDKILPDHLVGIHDRVEDVMHLLDEGSLDVRYLVIHGMGGIGKTTLAKVIFNQISVRFDGYSFLSGVREAIKDGKIVQLQKQLLSEILNSKPVEIFDSDAGINYIKWRFRHKKVLIVLDDIDEWALSVLAAKGDWFGSGSRIIITTRDINNLAIEEYKLYQMTELHYHHALQLFSKHAFKMDYPPHDYDDISCNITHMTGGLPLALEVIGCSLYRKSKPIWKETLKKLQSAPHQRIFEILKISVEMLSEEQREIFLDIACFYVGEERIYPYYMWKALDFYPKIEIDILIGMSLIKIDVDDRLLMHDLLRDLGREIVRREDLKVPGKCSRLWQPKIALEVMKTRMGTENIIALKLTGLSKDHNFTSEGFSRMPNLRSLELEGGNLVGDFKNLFSNLKWLSWHRCPSHLQAINLCLRNLVVLKLSNSEILENWNGWGPCLENSDLQVIHLMRCYLSTTPDFSRCLKLRILVFAEHCPESLQIGPSIGKLERLKRLEIIAVGIQQSKLSRSPHFDLCEVPSAICHLKNLSTLKLEGLSMRELHPSIGEMAGLACLSLVRCDRLRKLPDSIGKLRLLLELDLFDTRIRELPDSIGDLKKMEKMHLGCTKIRSLPNSIGGLDSLKRLLMTSSKIRVLPNSIGDLKSLEELDLMQTQIKELPNTIGGLESLIYLCLSNTKITALPASIGYLKRLNSLYMDLSKIRELPNSIGDLKNLKNMDLASTQVTVLPNSIGGLESLLYLNLSDLEITKMPASIGCLKMLNCLDLSRSKIRELPKAIGMLENLVKLKCDGSRNMDMKRPLKLSKLCLSSSDDLRSLVLPPQLPSFSLHCDDPQSLPRLPLGLHTLELMGVKSPTVQSLSSKLRYGSHLSLVDCGLREIVIEQLESLHSLQVVFCNSLLILGLSSLQRLECLKISECPQLIEIRDLGEMESLKDLLMTLCSSIERLPKLSKLYRLRRLYVTNCRSLRCLPDLPIGNWRSTESSLELSKHRRLWALELSHCESLQGAIPNGWHPKIHACPLLGEFGDVSIDCVLCQRARAYVHRWELWGDPYPLEKILGRKY</sequence>
<dbReference type="InterPro" id="IPR055414">
    <property type="entry name" value="LRR_R13L4/SHOC2-like"/>
</dbReference>
<dbReference type="SUPFAM" id="SSF46785">
    <property type="entry name" value="Winged helix' DNA-binding domain"/>
    <property type="match status" value="1"/>
</dbReference>
<dbReference type="EMBL" id="JBJKBG010000003">
    <property type="protein sequence ID" value="KAL3746312.1"/>
    <property type="molecule type" value="Genomic_DNA"/>
</dbReference>
<dbReference type="Gene3D" id="3.40.50.300">
    <property type="entry name" value="P-loop containing nucleotide triphosphate hydrolases"/>
    <property type="match status" value="1"/>
</dbReference>
<dbReference type="InterPro" id="IPR000157">
    <property type="entry name" value="TIR_dom"/>
</dbReference>
<accession>A0ABD3L413</accession>
<evidence type="ECO:0000256" key="3">
    <source>
        <dbReference type="ARBA" id="ARBA00022821"/>
    </source>
</evidence>
<dbReference type="InterPro" id="IPR032675">
    <property type="entry name" value="LRR_dom_sf"/>
</dbReference>
<dbReference type="InterPro" id="IPR027417">
    <property type="entry name" value="P-loop_NTPase"/>
</dbReference>
<evidence type="ECO:0000256" key="1">
    <source>
        <dbReference type="ARBA" id="ARBA00022614"/>
    </source>
</evidence>
<dbReference type="InterPro" id="IPR058192">
    <property type="entry name" value="WHD_ROQ1-like"/>
</dbReference>
<keyword evidence="3" id="KW-0611">Plant defense</keyword>
<dbReference type="SMART" id="SM00369">
    <property type="entry name" value="LRR_TYP"/>
    <property type="match status" value="7"/>
</dbReference>
<feature type="domain" description="TIR" evidence="4">
    <location>
        <begin position="27"/>
        <end position="193"/>
    </location>
</feature>
<keyword evidence="6" id="KW-1185">Reference proteome</keyword>
<dbReference type="InterPro" id="IPR003591">
    <property type="entry name" value="Leu-rich_rpt_typical-subtyp"/>
</dbReference>
<dbReference type="PANTHER" id="PTHR11017:SF570">
    <property type="entry name" value="DISEASE RESISTANCE PROTEIN (TIR-NBS CLASS)-RELATED"/>
    <property type="match status" value="1"/>
</dbReference>
<dbReference type="Pfam" id="PF23598">
    <property type="entry name" value="LRR_14"/>
    <property type="match status" value="2"/>
</dbReference>
<dbReference type="PROSITE" id="PS50104">
    <property type="entry name" value="TIR"/>
    <property type="match status" value="1"/>
</dbReference>
<dbReference type="Gene3D" id="3.80.10.10">
    <property type="entry name" value="Ribonuclease Inhibitor"/>
    <property type="match status" value="4"/>
</dbReference>
<evidence type="ECO:0000256" key="2">
    <source>
        <dbReference type="ARBA" id="ARBA00022737"/>
    </source>
</evidence>
<dbReference type="PRINTS" id="PR00364">
    <property type="entry name" value="DISEASERSIST"/>
</dbReference>
<dbReference type="Proteomes" id="UP001634007">
    <property type="component" value="Unassembled WGS sequence"/>
</dbReference>
<organism evidence="5 6">
    <name type="scientific">Eucalyptus globulus</name>
    <name type="common">Tasmanian blue gum</name>
    <dbReference type="NCBI Taxonomy" id="34317"/>
    <lineage>
        <taxon>Eukaryota</taxon>
        <taxon>Viridiplantae</taxon>
        <taxon>Streptophyta</taxon>
        <taxon>Embryophyta</taxon>
        <taxon>Tracheophyta</taxon>
        <taxon>Spermatophyta</taxon>
        <taxon>Magnoliopsida</taxon>
        <taxon>eudicotyledons</taxon>
        <taxon>Gunneridae</taxon>
        <taxon>Pentapetalae</taxon>
        <taxon>rosids</taxon>
        <taxon>malvids</taxon>
        <taxon>Myrtales</taxon>
        <taxon>Myrtaceae</taxon>
        <taxon>Myrtoideae</taxon>
        <taxon>Eucalypteae</taxon>
        <taxon>Eucalyptus</taxon>
    </lineage>
</organism>
<dbReference type="SUPFAM" id="SSF52540">
    <property type="entry name" value="P-loop containing nucleoside triphosphate hydrolases"/>
    <property type="match status" value="1"/>
</dbReference>
<dbReference type="PANTHER" id="PTHR11017">
    <property type="entry name" value="LEUCINE-RICH REPEAT-CONTAINING PROTEIN"/>
    <property type="match status" value="1"/>
</dbReference>
<dbReference type="AlphaFoldDB" id="A0ABD3L413"/>
<dbReference type="InterPro" id="IPR035897">
    <property type="entry name" value="Toll_tir_struct_dom_sf"/>
</dbReference>
<keyword evidence="1" id="KW-0433">Leucine-rich repeat</keyword>
<comment type="caution">
    <text evidence="5">The sequence shown here is derived from an EMBL/GenBank/DDBJ whole genome shotgun (WGS) entry which is preliminary data.</text>
</comment>
<evidence type="ECO:0000259" key="4">
    <source>
        <dbReference type="PROSITE" id="PS50104"/>
    </source>
</evidence>
<dbReference type="Gene3D" id="1.10.8.430">
    <property type="entry name" value="Helical domain of apoptotic protease-activating factors"/>
    <property type="match status" value="1"/>
</dbReference>
<evidence type="ECO:0000313" key="6">
    <source>
        <dbReference type="Proteomes" id="UP001634007"/>
    </source>
</evidence>
<dbReference type="SUPFAM" id="SSF52058">
    <property type="entry name" value="L domain-like"/>
    <property type="match status" value="2"/>
</dbReference>
<dbReference type="InterPro" id="IPR036390">
    <property type="entry name" value="WH_DNA-bd_sf"/>
</dbReference>
<dbReference type="SUPFAM" id="SSF52200">
    <property type="entry name" value="Toll/Interleukin receptor TIR domain"/>
    <property type="match status" value="1"/>
</dbReference>
<dbReference type="Pfam" id="PF00931">
    <property type="entry name" value="NB-ARC"/>
    <property type="match status" value="1"/>
</dbReference>
<gene>
    <name evidence="5" type="ORF">ACJRO7_015293</name>
</gene>
<dbReference type="SMART" id="SM00255">
    <property type="entry name" value="TIR"/>
    <property type="match status" value="1"/>
</dbReference>
<dbReference type="InterPro" id="IPR044974">
    <property type="entry name" value="Disease_R_plants"/>
</dbReference>
<evidence type="ECO:0000313" key="5">
    <source>
        <dbReference type="EMBL" id="KAL3746312.1"/>
    </source>
</evidence>
<protein>
    <recommendedName>
        <fullName evidence="4">TIR domain-containing protein</fullName>
    </recommendedName>
</protein>
<dbReference type="Pfam" id="PF01582">
    <property type="entry name" value="TIR"/>
    <property type="match status" value="1"/>
</dbReference>
<dbReference type="Pfam" id="PF23282">
    <property type="entry name" value="WHD_ROQ1"/>
    <property type="match status" value="1"/>
</dbReference>
<dbReference type="Gene3D" id="3.40.50.10140">
    <property type="entry name" value="Toll/interleukin-1 receptor homology (TIR) domain"/>
    <property type="match status" value="1"/>
</dbReference>
<dbReference type="InterPro" id="IPR042197">
    <property type="entry name" value="Apaf_helical"/>
</dbReference>
<dbReference type="GO" id="GO:0051707">
    <property type="term" value="P:response to other organism"/>
    <property type="evidence" value="ECO:0007669"/>
    <property type="project" value="UniProtKB-ARBA"/>
</dbReference>
<dbReference type="InterPro" id="IPR002182">
    <property type="entry name" value="NB-ARC"/>
</dbReference>
<keyword evidence="2" id="KW-0677">Repeat</keyword>
<proteinExistence type="predicted"/>
<reference evidence="5 6" key="1">
    <citation type="submission" date="2024-11" db="EMBL/GenBank/DDBJ databases">
        <title>Chromosome-level genome assembly of Eucalyptus globulus Labill. provides insights into its genome evolution.</title>
        <authorList>
            <person name="Li X."/>
        </authorList>
    </citation>
    <scope>NUCLEOTIDE SEQUENCE [LARGE SCALE GENOMIC DNA]</scope>
    <source>
        <strain evidence="5">CL2024</strain>
        <tissue evidence="5">Fresh tender leaves</tissue>
    </source>
</reference>
<dbReference type="GO" id="GO:0006952">
    <property type="term" value="P:defense response"/>
    <property type="evidence" value="ECO:0007669"/>
    <property type="project" value="UniProtKB-KW"/>
</dbReference>
<name>A0ABD3L413_EUCGL</name>